<dbReference type="EMBL" id="FOCO01000007">
    <property type="protein sequence ID" value="SEN10323.1"/>
    <property type="molecule type" value="Genomic_DNA"/>
</dbReference>
<dbReference type="CDD" id="cd00118">
    <property type="entry name" value="LysM"/>
    <property type="match status" value="1"/>
</dbReference>
<evidence type="ECO:0000313" key="3">
    <source>
        <dbReference type="EMBL" id="SEN10323.1"/>
    </source>
</evidence>
<dbReference type="PROSITE" id="PS51782">
    <property type="entry name" value="LYSM"/>
    <property type="match status" value="1"/>
</dbReference>
<reference evidence="3 4" key="1">
    <citation type="submission" date="2016-10" db="EMBL/GenBank/DDBJ databases">
        <authorList>
            <person name="de Groot N.N."/>
        </authorList>
    </citation>
    <scope>NUCLEOTIDE SEQUENCE [LARGE SCALE GENOMIC DNA]</scope>
    <source>
        <strain evidence="3 4">CGMCC 1.10836</strain>
    </source>
</reference>
<dbReference type="Proteomes" id="UP000183002">
    <property type="component" value="Unassembled WGS sequence"/>
</dbReference>
<evidence type="ECO:0000313" key="4">
    <source>
        <dbReference type="Proteomes" id="UP000183002"/>
    </source>
</evidence>
<dbReference type="InterPro" id="IPR036779">
    <property type="entry name" value="LysM_dom_sf"/>
</dbReference>
<accession>A0A1H8DSX2</accession>
<gene>
    <name evidence="3" type="ORF">SAMN05216227_1007121</name>
</gene>
<dbReference type="SMART" id="SM00257">
    <property type="entry name" value="LysM"/>
    <property type="match status" value="1"/>
</dbReference>
<dbReference type="AlphaFoldDB" id="A0A1H8DSX2"/>
<dbReference type="InterPro" id="IPR052196">
    <property type="entry name" value="Bact_Kbp"/>
</dbReference>
<dbReference type="Pfam" id="PF01476">
    <property type="entry name" value="LysM"/>
    <property type="match status" value="1"/>
</dbReference>
<dbReference type="InterPro" id="IPR018392">
    <property type="entry name" value="LysM"/>
</dbReference>
<dbReference type="STRING" id="1077947.SAMN05216227_1007121"/>
<evidence type="ECO:0000256" key="1">
    <source>
        <dbReference type="SAM" id="MobiDB-lite"/>
    </source>
</evidence>
<sequence length="418" mass="41539">MVGKGVAGKMGIGAAALVVGGLAAALALALFLRPTLIVPEAAAPAPVASAVPAAPKPVPATAAPATAVPATMAPPRFDVVRVERDGSALIAGRAAPNVGVSVLLDGTEVSAVIADGAGGFAALFSVPPSDQPRLLTLKMRLADGQDIASVEQVVLAATDIAPVVVPDLSALAAGPTASGATAPTVPVVSSAPAQMAALLLGPEGPRVLQPSPPSDMAFGIGAGAADLGPVAPVVIDAISYTAAGAVSLGGRGMAGAVVQIYLDTRLLGGFAVGPDGSWGGVLLGIDPGIYTLRADQLDAQARVTARFETPFQRETLAALAAVTPAAAAYTAADAAADAPSIAPPSPLPQQPAEQPAELPPAQTAPITVTVQPGLTLWAIAREQFGDGVLYVQVFEANKDRIRDPDLIYPGQVFTLPTP</sequence>
<organism evidence="3 4">
    <name type="scientific">Pseudorhodobacter antarcticus</name>
    <dbReference type="NCBI Taxonomy" id="1077947"/>
    <lineage>
        <taxon>Bacteria</taxon>
        <taxon>Pseudomonadati</taxon>
        <taxon>Pseudomonadota</taxon>
        <taxon>Alphaproteobacteria</taxon>
        <taxon>Rhodobacterales</taxon>
        <taxon>Paracoccaceae</taxon>
        <taxon>Pseudorhodobacter</taxon>
    </lineage>
</organism>
<evidence type="ECO:0000259" key="2">
    <source>
        <dbReference type="PROSITE" id="PS51782"/>
    </source>
</evidence>
<feature type="region of interest" description="Disordered" evidence="1">
    <location>
        <begin position="338"/>
        <end position="358"/>
    </location>
</feature>
<feature type="domain" description="LysM" evidence="2">
    <location>
        <begin position="366"/>
        <end position="415"/>
    </location>
</feature>
<protein>
    <submittedName>
        <fullName evidence="3">LysM domain-containing protein</fullName>
    </submittedName>
</protein>
<dbReference type="Gene3D" id="3.10.350.10">
    <property type="entry name" value="LysM domain"/>
    <property type="match status" value="1"/>
</dbReference>
<dbReference type="PANTHER" id="PTHR34700">
    <property type="entry name" value="POTASSIUM BINDING PROTEIN KBP"/>
    <property type="match status" value="1"/>
</dbReference>
<name>A0A1H8DSX2_9RHOB</name>
<keyword evidence="4" id="KW-1185">Reference proteome</keyword>
<dbReference type="PANTHER" id="PTHR34700:SF4">
    <property type="entry name" value="PHAGE-LIKE ELEMENT PBSX PROTEIN XKDP"/>
    <property type="match status" value="1"/>
</dbReference>
<dbReference type="RefSeq" id="WP_074818475.1">
    <property type="nucleotide sequence ID" value="NZ_FOCO01000007.1"/>
</dbReference>
<proteinExistence type="predicted"/>